<proteinExistence type="predicted"/>
<sequence>MHTIKRQKDPYKPKLITNKQEFYSRIRNYLDELDNKILVLKRIVTNVSEQEKWDIWQQIENIKKKRVGLSLMFDKITTAKDHKWTTLKYDLIQKYPELK</sequence>
<reference evidence="1" key="1">
    <citation type="submission" date="2023-06" db="EMBL/GenBank/DDBJ databases">
        <title>Genomic of Agaribacillus aureum.</title>
        <authorList>
            <person name="Wang G."/>
        </authorList>
    </citation>
    <scope>NUCLEOTIDE SEQUENCE</scope>
    <source>
        <strain evidence="1">BMA12</strain>
    </source>
</reference>
<evidence type="ECO:0000313" key="2">
    <source>
        <dbReference type="Proteomes" id="UP001172083"/>
    </source>
</evidence>
<dbReference type="RefSeq" id="WP_346755864.1">
    <property type="nucleotide sequence ID" value="NZ_JAUJEB010000001.1"/>
</dbReference>
<accession>A0ABT8KYF5</accession>
<keyword evidence="2" id="KW-1185">Reference proteome</keyword>
<gene>
    <name evidence="1" type="ORF">QQ020_00635</name>
</gene>
<name>A0ABT8KYF5_9BACT</name>
<organism evidence="1 2">
    <name type="scientific">Agaribacillus aureus</name>
    <dbReference type="NCBI Taxonomy" id="3051825"/>
    <lineage>
        <taxon>Bacteria</taxon>
        <taxon>Pseudomonadati</taxon>
        <taxon>Bacteroidota</taxon>
        <taxon>Cytophagia</taxon>
        <taxon>Cytophagales</taxon>
        <taxon>Splendidivirgaceae</taxon>
        <taxon>Agaribacillus</taxon>
    </lineage>
</organism>
<dbReference type="Proteomes" id="UP001172083">
    <property type="component" value="Unassembled WGS sequence"/>
</dbReference>
<evidence type="ECO:0000313" key="1">
    <source>
        <dbReference type="EMBL" id="MDN5210520.1"/>
    </source>
</evidence>
<protein>
    <submittedName>
        <fullName evidence="1">Uncharacterized protein</fullName>
    </submittedName>
</protein>
<comment type="caution">
    <text evidence="1">The sequence shown here is derived from an EMBL/GenBank/DDBJ whole genome shotgun (WGS) entry which is preliminary data.</text>
</comment>
<dbReference type="EMBL" id="JAUJEB010000001">
    <property type="protein sequence ID" value="MDN5210520.1"/>
    <property type="molecule type" value="Genomic_DNA"/>
</dbReference>